<sequence>MMKKTDEIFSILSKGMFISRNSTSQNMRAYYDLLEDHQQEYADFYAGIGFLLEGGNGYFYFCRKESKADMQRKLERMAQWIDILDFLKTYNGTFSSGFEFMTSDIEVRLSSDIELKEKAEQLFRGRHSTHQEIIERLMKELTDNGFAELISEVTKQYVITDAFHYMEELVDCLTISEEVKNEIPE</sequence>
<comment type="caution">
    <text evidence="1">The sequence shown here is derived from an EMBL/GenBank/DDBJ whole genome shotgun (WGS) entry which is preliminary data.</text>
</comment>
<gene>
    <name evidence="1" type="ORF">HMPREF2137_08845</name>
</gene>
<evidence type="ECO:0000313" key="2">
    <source>
        <dbReference type="Proteomes" id="UP000029556"/>
    </source>
</evidence>
<evidence type="ECO:0000313" key="1">
    <source>
        <dbReference type="EMBL" id="KGF34310.1"/>
    </source>
</evidence>
<dbReference type="Pfam" id="PF21980">
    <property type="entry name" value="MksE"/>
    <property type="match status" value="1"/>
</dbReference>
<proteinExistence type="predicted"/>
<reference evidence="1 2" key="1">
    <citation type="submission" date="2014-07" db="EMBL/GenBank/DDBJ databases">
        <authorList>
            <person name="McCorrison J."/>
            <person name="Sanka R."/>
            <person name="Torralba M."/>
            <person name="Gillis M."/>
            <person name="Haft D.H."/>
            <person name="Methe B."/>
            <person name="Sutton G."/>
            <person name="Nelson K.E."/>
        </authorList>
    </citation>
    <scope>NUCLEOTIDE SEQUENCE [LARGE SCALE GENOMIC DNA]</scope>
    <source>
        <strain evidence="1 2">DNF00853</strain>
    </source>
</reference>
<dbReference type="EMBL" id="JRNN01000072">
    <property type="protein sequence ID" value="KGF34310.1"/>
    <property type="molecule type" value="Genomic_DNA"/>
</dbReference>
<dbReference type="AlphaFoldDB" id="A0A095ZHW2"/>
<name>A0A095ZHW2_9BACT</name>
<dbReference type="Proteomes" id="UP000029556">
    <property type="component" value="Unassembled WGS sequence"/>
</dbReference>
<organism evidence="1 2">
    <name type="scientific">Hoylesella buccalis DNF00853</name>
    <dbReference type="NCBI Taxonomy" id="1401074"/>
    <lineage>
        <taxon>Bacteria</taxon>
        <taxon>Pseudomonadati</taxon>
        <taxon>Bacteroidota</taxon>
        <taxon>Bacteroidia</taxon>
        <taxon>Bacteroidales</taxon>
        <taxon>Prevotellaceae</taxon>
        <taxon>Hoylesella</taxon>
    </lineage>
</organism>
<accession>A0A095ZHW2</accession>
<dbReference type="InterPro" id="IPR053841">
    <property type="entry name" value="MksE"/>
</dbReference>
<protein>
    <submittedName>
        <fullName evidence="1">Uncharacterized protein</fullName>
    </submittedName>
</protein>